<reference evidence="1 2" key="1">
    <citation type="submission" date="2023-10" db="EMBL/GenBank/DDBJ databases">
        <title>Draft genome sequence of Xylaria bambusicola isolate GMP-LS, the root and basal stem rot pathogen of sugarcane in Indonesia.</title>
        <authorList>
            <person name="Selvaraj P."/>
            <person name="Muralishankar V."/>
            <person name="Muruganantham S."/>
            <person name="Sp S."/>
            <person name="Haryani S."/>
            <person name="Lau K.J.X."/>
            <person name="Naqvi N.I."/>
        </authorList>
    </citation>
    <scope>NUCLEOTIDE SEQUENCE [LARGE SCALE GENOMIC DNA]</scope>
    <source>
        <strain evidence="1">GMP-LS</strain>
    </source>
</reference>
<accession>A0AAN7Z592</accession>
<dbReference type="EMBL" id="JAWHQM010000201">
    <property type="protein sequence ID" value="KAK5637655.1"/>
    <property type="molecule type" value="Genomic_DNA"/>
</dbReference>
<gene>
    <name evidence="1" type="ORF">RRF57_013370</name>
</gene>
<evidence type="ECO:0000313" key="1">
    <source>
        <dbReference type="EMBL" id="KAK5637655.1"/>
    </source>
</evidence>
<organism evidence="1 2">
    <name type="scientific">Xylaria bambusicola</name>
    <dbReference type="NCBI Taxonomy" id="326684"/>
    <lineage>
        <taxon>Eukaryota</taxon>
        <taxon>Fungi</taxon>
        <taxon>Dikarya</taxon>
        <taxon>Ascomycota</taxon>
        <taxon>Pezizomycotina</taxon>
        <taxon>Sordariomycetes</taxon>
        <taxon>Xylariomycetidae</taxon>
        <taxon>Xylariales</taxon>
        <taxon>Xylariaceae</taxon>
        <taxon>Xylaria</taxon>
    </lineage>
</organism>
<protein>
    <submittedName>
        <fullName evidence="1">Uncharacterized protein</fullName>
    </submittedName>
</protein>
<dbReference type="AlphaFoldDB" id="A0AAN7Z592"/>
<dbReference type="Proteomes" id="UP001305414">
    <property type="component" value="Unassembled WGS sequence"/>
</dbReference>
<proteinExistence type="predicted"/>
<name>A0AAN7Z592_9PEZI</name>
<comment type="caution">
    <text evidence="1">The sequence shown here is derived from an EMBL/GenBank/DDBJ whole genome shotgun (WGS) entry which is preliminary data.</text>
</comment>
<evidence type="ECO:0000313" key="2">
    <source>
        <dbReference type="Proteomes" id="UP001305414"/>
    </source>
</evidence>
<keyword evidence="2" id="KW-1185">Reference proteome</keyword>
<sequence>MHNGGNFVARVDGILELVDNKQPLAVVEVKAGLRARQQSRIVWQEGAELVAWIMSWLPLNWDEKGNEKKTFRYETRTFFS</sequence>